<dbReference type="Proteomes" id="UP000001876">
    <property type="component" value="Unassembled WGS sequence"/>
</dbReference>
<evidence type="ECO:0000256" key="6">
    <source>
        <dbReference type="ARBA" id="ARBA00022989"/>
    </source>
</evidence>
<keyword evidence="13" id="KW-1185">Reference proteome</keyword>
<sequence length="406" mass="42207">MWTSSDQLSTSTTLHQGRISRPRRRLSKSHLQQARGGAQLFSASSSSGFLGTISAIFPMTDVIAGAAARAASQSTIHPLDTVKVRMQAALKGNVPQKANKASAQGTALSGGKYGIGIGQATSTAVRSPRSMAVATGAVIGKFGSEIGSLYKGVLGAACGAGIAIGAYFAFYGAAKKVLEANSGYSVSTIAFLAGGIGALGSSIVKVPAAVCIRSVQANVYPNVITAARRITTAAGPRGLFTGYVPTLLEDVPDMAVKFAAYETMRAMHRQLTGKSQEDSAAAADISMGLIAGAVAAGATTPLDVVKTRMMCNASQRPSFTGAITGVWRDSPPGFSRVRTFFTGVGPRAFSNGINSAIFFCFFEIMRSSLKKWEEKRKKSCPFRATGSYVTKSPLKVHTDSSCKGAA</sequence>
<dbReference type="InterPro" id="IPR002067">
    <property type="entry name" value="MCP"/>
</dbReference>
<feature type="compositionally biased region" description="Low complexity" evidence="10">
    <location>
        <begin position="1"/>
        <end position="14"/>
    </location>
</feature>
<dbReference type="KEGG" id="mpp:MICPUCDRAFT_55665"/>
<dbReference type="OrthoDB" id="415315at2759"/>
<dbReference type="Pfam" id="PF00153">
    <property type="entry name" value="Mito_carr"/>
    <property type="match status" value="3"/>
</dbReference>
<keyword evidence="7 8" id="KW-0472">Membrane</keyword>
<evidence type="ECO:0000256" key="2">
    <source>
        <dbReference type="ARBA" id="ARBA00006375"/>
    </source>
</evidence>
<dbReference type="EMBL" id="GG663736">
    <property type="protein sequence ID" value="EEH59519.1"/>
    <property type="molecule type" value="Genomic_DNA"/>
</dbReference>
<dbReference type="PROSITE" id="PS50920">
    <property type="entry name" value="SOLCAR"/>
    <property type="match status" value="2"/>
</dbReference>
<dbReference type="PRINTS" id="PR00926">
    <property type="entry name" value="MITOCARRIER"/>
</dbReference>
<dbReference type="AlphaFoldDB" id="C1MLC4"/>
<evidence type="ECO:0000256" key="11">
    <source>
        <dbReference type="SAM" id="Phobius"/>
    </source>
</evidence>
<keyword evidence="4 8" id="KW-0812">Transmembrane</keyword>
<feature type="region of interest" description="Disordered" evidence="10">
    <location>
        <begin position="1"/>
        <end position="31"/>
    </location>
</feature>
<evidence type="ECO:0000256" key="10">
    <source>
        <dbReference type="SAM" id="MobiDB-lite"/>
    </source>
</evidence>
<evidence type="ECO:0000313" key="12">
    <source>
        <dbReference type="EMBL" id="EEH59519.1"/>
    </source>
</evidence>
<comment type="subcellular location">
    <subcellularLocation>
        <location evidence="1">Membrane</location>
        <topology evidence="1">Multi-pass membrane protein</topology>
    </subcellularLocation>
</comment>
<evidence type="ECO:0000256" key="5">
    <source>
        <dbReference type="ARBA" id="ARBA00022737"/>
    </source>
</evidence>
<feature type="compositionally biased region" description="Basic residues" evidence="10">
    <location>
        <begin position="18"/>
        <end position="28"/>
    </location>
</feature>
<dbReference type="GeneID" id="9681781"/>
<dbReference type="InterPro" id="IPR023395">
    <property type="entry name" value="MCP_dom_sf"/>
</dbReference>
<proteinExistence type="inferred from homology"/>
<dbReference type="InterPro" id="IPR018108">
    <property type="entry name" value="MCP_transmembrane"/>
</dbReference>
<feature type="repeat" description="Solcar" evidence="8">
    <location>
        <begin position="185"/>
        <end position="267"/>
    </location>
</feature>
<evidence type="ECO:0000256" key="9">
    <source>
        <dbReference type="RuleBase" id="RU000488"/>
    </source>
</evidence>
<protein>
    <submittedName>
        <fullName evidence="12">Mitochondrial carrier family</fullName>
    </submittedName>
</protein>
<evidence type="ECO:0000256" key="8">
    <source>
        <dbReference type="PROSITE-ProRule" id="PRU00282"/>
    </source>
</evidence>
<evidence type="ECO:0000256" key="4">
    <source>
        <dbReference type="ARBA" id="ARBA00022692"/>
    </source>
</evidence>
<organism evidence="13">
    <name type="scientific">Micromonas pusilla (strain CCMP1545)</name>
    <name type="common">Picoplanktonic green alga</name>
    <dbReference type="NCBI Taxonomy" id="564608"/>
    <lineage>
        <taxon>Eukaryota</taxon>
        <taxon>Viridiplantae</taxon>
        <taxon>Chlorophyta</taxon>
        <taxon>Mamiellophyceae</taxon>
        <taxon>Mamiellales</taxon>
        <taxon>Mamiellaceae</taxon>
        <taxon>Micromonas</taxon>
    </lineage>
</organism>
<dbReference type="GO" id="GO:0055085">
    <property type="term" value="P:transmembrane transport"/>
    <property type="evidence" value="ECO:0007669"/>
    <property type="project" value="InterPro"/>
</dbReference>
<feature type="transmembrane region" description="Helical" evidence="11">
    <location>
        <begin position="182"/>
        <end position="204"/>
    </location>
</feature>
<dbReference type="eggNOG" id="KOG0768">
    <property type="taxonomic scope" value="Eukaryota"/>
</dbReference>
<dbReference type="GO" id="GO:0016020">
    <property type="term" value="C:membrane"/>
    <property type="evidence" value="ECO:0007669"/>
    <property type="project" value="UniProtKB-SubCell"/>
</dbReference>
<dbReference type="SUPFAM" id="SSF103506">
    <property type="entry name" value="Mitochondrial carrier"/>
    <property type="match status" value="1"/>
</dbReference>
<reference evidence="12 13" key="1">
    <citation type="journal article" date="2009" name="Science">
        <title>Green evolution and dynamic adaptations revealed by genomes of the marine picoeukaryotes Micromonas.</title>
        <authorList>
            <person name="Worden A.Z."/>
            <person name="Lee J.H."/>
            <person name="Mock T."/>
            <person name="Rouze P."/>
            <person name="Simmons M.P."/>
            <person name="Aerts A.L."/>
            <person name="Allen A.E."/>
            <person name="Cuvelier M.L."/>
            <person name="Derelle E."/>
            <person name="Everett M.V."/>
            <person name="Foulon E."/>
            <person name="Grimwood J."/>
            <person name="Gundlach H."/>
            <person name="Henrissat B."/>
            <person name="Napoli C."/>
            <person name="McDonald S.M."/>
            <person name="Parker M.S."/>
            <person name="Rombauts S."/>
            <person name="Salamov A."/>
            <person name="Von Dassow P."/>
            <person name="Badger J.H."/>
            <person name="Coutinho P.M."/>
            <person name="Demir E."/>
            <person name="Dubchak I."/>
            <person name="Gentemann C."/>
            <person name="Eikrem W."/>
            <person name="Gready J.E."/>
            <person name="John U."/>
            <person name="Lanier W."/>
            <person name="Lindquist E.A."/>
            <person name="Lucas S."/>
            <person name="Mayer K.F."/>
            <person name="Moreau H."/>
            <person name="Not F."/>
            <person name="Otillar R."/>
            <person name="Panaud O."/>
            <person name="Pangilinan J."/>
            <person name="Paulsen I."/>
            <person name="Piegu B."/>
            <person name="Poliakov A."/>
            <person name="Robbens S."/>
            <person name="Schmutz J."/>
            <person name="Toulza E."/>
            <person name="Wyss T."/>
            <person name="Zelensky A."/>
            <person name="Zhou K."/>
            <person name="Armbrust E.V."/>
            <person name="Bhattacharya D."/>
            <person name="Goodenough U.W."/>
            <person name="Van de Peer Y."/>
            <person name="Grigoriev I.V."/>
        </authorList>
    </citation>
    <scope>NUCLEOTIDE SEQUENCE [LARGE SCALE GENOMIC DNA]</scope>
    <source>
        <strain evidence="12 13">CCMP1545</strain>
    </source>
</reference>
<dbReference type="Gene3D" id="1.50.40.10">
    <property type="entry name" value="Mitochondrial carrier domain"/>
    <property type="match status" value="2"/>
</dbReference>
<keyword evidence="5" id="KW-0677">Repeat</keyword>
<accession>C1MLC4</accession>
<gene>
    <name evidence="12" type="primary">SAMT1</name>
    <name evidence="12" type="ORF">MICPUCDRAFT_55665</name>
</gene>
<evidence type="ECO:0000256" key="3">
    <source>
        <dbReference type="ARBA" id="ARBA00022448"/>
    </source>
</evidence>
<evidence type="ECO:0000256" key="7">
    <source>
        <dbReference type="ARBA" id="ARBA00023136"/>
    </source>
</evidence>
<evidence type="ECO:0000313" key="13">
    <source>
        <dbReference type="Proteomes" id="UP000001876"/>
    </source>
</evidence>
<feature type="transmembrane region" description="Helical" evidence="11">
    <location>
        <begin position="149"/>
        <end position="170"/>
    </location>
</feature>
<dbReference type="OMA" id="IFFCFFE"/>
<comment type="similarity">
    <text evidence="2 9">Belongs to the mitochondrial carrier (TC 2.A.29) family.</text>
</comment>
<evidence type="ECO:0000256" key="1">
    <source>
        <dbReference type="ARBA" id="ARBA00004141"/>
    </source>
</evidence>
<keyword evidence="6 11" id="KW-1133">Transmembrane helix</keyword>
<dbReference type="PANTHER" id="PTHR45667">
    <property type="entry name" value="S-ADENOSYLMETHIONINE MITOCHONDRIAL CARRIER PROTEIN"/>
    <property type="match status" value="1"/>
</dbReference>
<keyword evidence="3 9" id="KW-0813">Transport</keyword>
<name>C1MLC4_MICPC</name>
<dbReference type="RefSeq" id="XP_003056143.1">
    <property type="nucleotide sequence ID" value="XM_003056097.1"/>
</dbReference>
<feature type="repeat" description="Solcar" evidence="8">
    <location>
        <begin position="279"/>
        <end position="368"/>
    </location>
</feature>